<protein>
    <recommendedName>
        <fullName evidence="4">Phosphodiesterase</fullName>
    </recommendedName>
</protein>
<reference evidence="2" key="2">
    <citation type="submission" date="2020-09" db="EMBL/GenBank/DDBJ databases">
        <authorList>
            <person name="Sun Q."/>
            <person name="Ohkuma M."/>
        </authorList>
    </citation>
    <scope>NUCLEOTIDE SEQUENCE</scope>
    <source>
        <strain evidence="2">JCM 4784</strain>
    </source>
</reference>
<reference evidence="2" key="1">
    <citation type="journal article" date="2014" name="Int. J. Syst. Evol. Microbiol.">
        <title>Complete genome sequence of Corynebacterium casei LMG S-19264T (=DSM 44701T), isolated from a smear-ripened cheese.</title>
        <authorList>
            <consortium name="US DOE Joint Genome Institute (JGI-PGF)"/>
            <person name="Walter F."/>
            <person name="Albersmeier A."/>
            <person name="Kalinowski J."/>
            <person name="Ruckert C."/>
        </authorList>
    </citation>
    <scope>NUCLEOTIDE SEQUENCE</scope>
    <source>
        <strain evidence="2">JCM 4784</strain>
    </source>
</reference>
<dbReference type="SUPFAM" id="SSF56634">
    <property type="entry name" value="Heme-dependent catalase-like"/>
    <property type="match status" value="1"/>
</dbReference>
<accession>A0A918ZMP1</accession>
<dbReference type="AlphaFoldDB" id="A0A918ZMP1"/>
<gene>
    <name evidence="2" type="ORF">GCM10018785_30320</name>
</gene>
<feature type="compositionally biased region" description="Basic and acidic residues" evidence="1">
    <location>
        <begin position="13"/>
        <end position="25"/>
    </location>
</feature>
<keyword evidence="3" id="KW-1185">Reference proteome</keyword>
<name>A0A918ZMP1_9ACTN</name>
<comment type="caution">
    <text evidence="2">The sequence shown here is derived from an EMBL/GenBank/DDBJ whole genome shotgun (WGS) entry which is preliminary data.</text>
</comment>
<dbReference type="RefSeq" id="WP_229925647.1">
    <property type="nucleotide sequence ID" value="NZ_BNBT01000037.1"/>
</dbReference>
<evidence type="ECO:0008006" key="4">
    <source>
        <dbReference type="Google" id="ProtNLM"/>
    </source>
</evidence>
<proteinExistence type="predicted"/>
<feature type="region of interest" description="Disordered" evidence="1">
    <location>
        <begin position="242"/>
        <end position="261"/>
    </location>
</feature>
<sequence length="261" mass="28079">MPPDETVPPDETTDTRTHRPTDARTHPPAGAGLAARVAHRVARRRHAPALHPYGVICDGLLTVRPAGRPWGEPWLDEPGEYAVRLRWSRAVGLPGRLPDALGLAVRVYDAGGPGSLLDLLLTSSGSGRRTRHLPLPRLDALAGPYSTLLPYRIGSQEALLAVHPAVTSPLVPNTLTRLRAAVEAEPLAFHLCAAPPGRGWRALGTLTTGPVHDRPPDDRVAYDPYLNRLPHLRPTPRFGGLREAAYAASRQGRGAADPTEP</sequence>
<feature type="region of interest" description="Disordered" evidence="1">
    <location>
        <begin position="1"/>
        <end position="31"/>
    </location>
</feature>
<dbReference type="Proteomes" id="UP000608024">
    <property type="component" value="Unassembled WGS sequence"/>
</dbReference>
<dbReference type="GO" id="GO:0020037">
    <property type="term" value="F:heme binding"/>
    <property type="evidence" value="ECO:0007669"/>
    <property type="project" value="InterPro"/>
</dbReference>
<evidence type="ECO:0000256" key="1">
    <source>
        <dbReference type="SAM" id="MobiDB-lite"/>
    </source>
</evidence>
<evidence type="ECO:0000313" key="3">
    <source>
        <dbReference type="Proteomes" id="UP000608024"/>
    </source>
</evidence>
<evidence type="ECO:0000313" key="2">
    <source>
        <dbReference type="EMBL" id="GHE59008.1"/>
    </source>
</evidence>
<dbReference type="InterPro" id="IPR020835">
    <property type="entry name" value="Catalase_sf"/>
</dbReference>
<organism evidence="2 3">
    <name type="scientific">Streptomyces longispororuber</name>
    <dbReference type="NCBI Taxonomy" id="68230"/>
    <lineage>
        <taxon>Bacteria</taxon>
        <taxon>Bacillati</taxon>
        <taxon>Actinomycetota</taxon>
        <taxon>Actinomycetes</taxon>
        <taxon>Kitasatosporales</taxon>
        <taxon>Streptomycetaceae</taxon>
        <taxon>Streptomyces</taxon>
    </lineage>
</organism>
<dbReference type="EMBL" id="BNBT01000037">
    <property type="protein sequence ID" value="GHE59008.1"/>
    <property type="molecule type" value="Genomic_DNA"/>
</dbReference>